<organism evidence="14 15">
    <name type="scientific">Candidatus Zymogenus saltonus</name>
    <dbReference type="NCBI Taxonomy" id="2844893"/>
    <lineage>
        <taxon>Bacteria</taxon>
        <taxon>Deltaproteobacteria</taxon>
        <taxon>Candidatus Zymogenia</taxon>
        <taxon>Candidatus Zymogeniales</taxon>
        <taxon>Candidatus Zymogenaceae</taxon>
        <taxon>Candidatus Zymogenus</taxon>
    </lineage>
</organism>
<dbReference type="PROSITE" id="PS00156">
    <property type="entry name" value="OMPDECASE"/>
    <property type="match status" value="1"/>
</dbReference>
<dbReference type="InterPro" id="IPR014732">
    <property type="entry name" value="OMPdecase"/>
</dbReference>
<dbReference type="CDD" id="cd04725">
    <property type="entry name" value="OMP_decarboxylase_like"/>
    <property type="match status" value="1"/>
</dbReference>
<evidence type="ECO:0000256" key="3">
    <source>
        <dbReference type="ARBA" id="ARBA00011738"/>
    </source>
</evidence>
<evidence type="ECO:0000256" key="2">
    <source>
        <dbReference type="ARBA" id="ARBA00004861"/>
    </source>
</evidence>
<dbReference type="Proteomes" id="UP000809273">
    <property type="component" value="Unassembled WGS sequence"/>
</dbReference>
<gene>
    <name evidence="9 14" type="primary">pyrF</name>
    <name evidence="14" type="ORF">JW984_00975</name>
</gene>
<evidence type="ECO:0000259" key="13">
    <source>
        <dbReference type="SMART" id="SM00934"/>
    </source>
</evidence>
<dbReference type="Pfam" id="PF00215">
    <property type="entry name" value="OMPdecase"/>
    <property type="match status" value="1"/>
</dbReference>
<feature type="active site" description="Proton donor" evidence="9">
    <location>
        <position position="69"/>
    </location>
</feature>
<dbReference type="AlphaFoldDB" id="A0A9D8KCT1"/>
<evidence type="ECO:0000256" key="8">
    <source>
        <dbReference type="ARBA" id="ARBA00061012"/>
    </source>
</evidence>
<dbReference type="GO" id="GO:0004590">
    <property type="term" value="F:orotidine-5'-phosphate decarboxylase activity"/>
    <property type="evidence" value="ECO:0007669"/>
    <property type="project" value="UniProtKB-UniRule"/>
</dbReference>
<feature type="binding site" evidence="9">
    <location>
        <begin position="67"/>
        <end position="76"/>
    </location>
    <ligand>
        <name>substrate</name>
    </ligand>
</feature>
<evidence type="ECO:0000256" key="6">
    <source>
        <dbReference type="ARBA" id="ARBA00023239"/>
    </source>
</evidence>
<dbReference type="GO" id="GO:0044205">
    <property type="term" value="P:'de novo' UMP biosynthetic process"/>
    <property type="evidence" value="ECO:0007669"/>
    <property type="project" value="UniProtKB-UniRule"/>
</dbReference>
<protein>
    <recommendedName>
        <fullName evidence="9">Orotidine 5'-phosphate decarboxylase</fullName>
        <ecNumber evidence="9">4.1.1.23</ecNumber>
    </recommendedName>
    <alternativeName>
        <fullName evidence="9">OMP decarboxylase</fullName>
        <shortName evidence="9">OMPDCase</shortName>
        <shortName evidence="9">OMPdecase</shortName>
    </alternativeName>
</protein>
<dbReference type="InterPro" id="IPR001754">
    <property type="entry name" value="OMPdeCOase_dom"/>
</dbReference>
<comment type="subunit">
    <text evidence="3 9">Homodimer.</text>
</comment>
<comment type="catalytic activity">
    <reaction evidence="7 9 12">
        <text>orotidine 5'-phosphate + H(+) = UMP + CO2</text>
        <dbReference type="Rhea" id="RHEA:11596"/>
        <dbReference type="ChEBI" id="CHEBI:15378"/>
        <dbReference type="ChEBI" id="CHEBI:16526"/>
        <dbReference type="ChEBI" id="CHEBI:57538"/>
        <dbReference type="ChEBI" id="CHEBI:57865"/>
        <dbReference type="EC" id="4.1.1.23"/>
    </reaction>
</comment>
<feature type="active site" description="For OMPdecase activity" evidence="10">
    <location>
        <position position="67"/>
    </location>
</feature>
<dbReference type="NCBIfam" id="TIGR01740">
    <property type="entry name" value="pyrF"/>
    <property type="match status" value="1"/>
</dbReference>
<feature type="binding site" evidence="9 11">
    <location>
        <position position="196"/>
    </location>
    <ligand>
        <name>substrate</name>
    </ligand>
</feature>
<feature type="domain" description="Orotidine 5'-phosphate decarboxylase" evidence="13">
    <location>
        <begin position="12"/>
        <end position="232"/>
    </location>
</feature>
<dbReference type="InterPro" id="IPR047596">
    <property type="entry name" value="OMPdecase_bac"/>
</dbReference>
<dbReference type="InterPro" id="IPR011060">
    <property type="entry name" value="RibuloseP-bd_barrel"/>
</dbReference>
<evidence type="ECO:0000256" key="1">
    <source>
        <dbReference type="ARBA" id="ARBA00002356"/>
    </source>
</evidence>
<keyword evidence="4 9" id="KW-0210">Decarboxylase</keyword>
<dbReference type="SMART" id="SM00934">
    <property type="entry name" value="OMPdecase"/>
    <property type="match status" value="1"/>
</dbReference>
<feature type="binding site" evidence="9 11">
    <location>
        <position position="216"/>
    </location>
    <ligand>
        <name>substrate</name>
    </ligand>
</feature>
<dbReference type="FunFam" id="3.20.20.70:FF:000015">
    <property type="entry name" value="Orotidine 5'-phosphate decarboxylase"/>
    <property type="match status" value="1"/>
</dbReference>
<dbReference type="PANTHER" id="PTHR32119:SF2">
    <property type="entry name" value="OROTIDINE 5'-PHOSPHATE DECARBOXYLASE"/>
    <property type="match status" value="1"/>
</dbReference>
<feature type="binding site" evidence="9 11">
    <location>
        <position position="40"/>
    </location>
    <ligand>
        <name>substrate</name>
    </ligand>
</feature>
<evidence type="ECO:0000313" key="14">
    <source>
        <dbReference type="EMBL" id="MBN1571752.1"/>
    </source>
</evidence>
<dbReference type="NCBIfam" id="NF001273">
    <property type="entry name" value="PRK00230.1"/>
    <property type="match status" value="1"/>
</dbReference>
<dbReference type="HAMAP" id="MF_01200_B">
    <property type="entry name" value="OMPdecase_type1_B"/>
    <property type="match status" value="1"/>
</dbReference>
<dbReference type="InterPro" id="IPR018089">
    <property type="entry name" value="OMPdecase_AS"/>
</dbReference>
<feature type="active site" description="For OMPdecase activity" evidence="10">
    <location>
        <position position="72"/>
    </location>
</feature>
<sequence>MDTTKDKNAGERIIVALDYADLKTAEELVRYLKGIISFFKVGLELFTSSGPGAVKMVTENGAKVFLDLKFHDIPNTVVGAVSSALNLSVSMLNVHAAGGEEMMRAAAKTAAESENRPKLLAVTVLTSIDEEGFRQIGFSGSIGDSVVNLAKSAKNSGLDGVVCSPNEIRPVREILGADFLIVTPGVRPTWSQKDDQRRVMTPAEALNAGADYIVIGRPITADKDPRRAAERIIEDVDGENI</sequence>
<comment type="function">
    <text evidence="1 9">Catalyzes the decarboxylation of orotidine 5'-monophosphate (OMP) to uridine 5'-monophosphate (UMP).</text>
</comment>
<reference evidence="14" key="2">
    <citation type="submission" date="2021-01" db="EMBL/GenBank/DDBJ databases">
        <authorList>
            <person name="Hahn C.R."/>
            <person name="Youssef N.H."/>
            <person name="Elshahed M."/>
        </authorList>
    </citation>
    <scope>NUCLEOTIDE SEQUENCE</scope>
    <source>
        <strain evidence="14">Zod_Metabat.24</strain>
    </source>
</reference>
<evidence type="ECO:0000256" key="4">
    <source>
        <dbReference type="ARBA" id="ARBA00022793"/>
    </source>
</evidence>
<feature type="binding site" evidence="9 11">
    <location>
        <position position="126"/>
    </location>
    <ligand>
        <name>substrate</name>
    </ligand>
</feature>
<feature type="binding site" evidence="9 11">
    <location>
        <position position="187"/>
    </location>
    <ligand>
        <name>substrate</name>
    </ligand>
</feature>
<dbReference type="PANTHER" id="PTHR32119">
    <property type="entry name" value="OROTIDINE 5'-PHOSPHATE DECARBOXYLASE"/>
    <property type="match status" value="1"/>
</dbReference>
<dbReference type="GO" id="GO:0005829">
    <property type="term" value="C:cytosol"/>
    <property type="evidence" value="ECO:0007669"/>
    <property type="project" value="TreeGrafter"/>
</dbReference>
<dbReference type="InterPro" id="IPR013785">
    <property type="entry name" value="Aldolase_TIM"/>
</dbReference>
<comment type="caution">
    <text evidence="14">The sequence shown here is derived from an EMBL/GenBank/DDBJ whole genome shotgun (WGS) entry which is preliminary data.</text>
</comment>
<reference evidence="14" key="1">
    <citation type="journal article" date="2021" name="Environ. Microbiol.">
        <title>Genomic characterization of three novel Desulfobacterota classes expand the metabolic and phylogenetic diversity of the phylum.</title>
        <authorList>
            <person name="Murphy C.L."/>
            <person name="Biggerstaff J."/>
            <person name="Eichhorn A."/>
            <person name="Ewing E."/>
            <person name="Shahan R."/>
            <person name="Soriano D."/>
            <person name="Stewart S."/>
            <person name="VanMol K."/>
            <person name="Walker R."/>
            <person name="Walters P."/>
            <person name="Elshahed M.S."/>
            <person name="Youssef N.H."/>
        </authorList>
    </citation>
    <scope>NUCLEOTIDE SEQUENCE</scope>
    <source>
        <strain evidence="14">Zod_Metabat.24</strain>
    </source>
</reference>
<dbReference type="SUPFAM" id="SSF51366">
    <property type="entry name" value="Ribulose-phoshate binding barrel"/>
    <property type="match status" value="1"/>
</dbReference>
<evidence type="ECO:0000256" key="12">
    <source>
        <dbReference type="RuleBase" id="RU000512"/>
    </source>
</evidence>
<dbReference type="GO" id="GO:0006207">
    <property type="term" value="P:'de novo' pyrimidine nucleobase biosynthetic process"/>
    <property type="evidence" value="ECO:0007669"/>
    <property type="project" value="InterPro"/>
</dbReference>
<evidence type="ECO:0000256" key="7">
    <source>
        <dbReference type="ARBA" id="ARBA00049157"/>
    </source>
</evidence>
<evidence type="ECO:0000256" key="9">
    <source>
        <dbReference type="HAMAP-Rule" id="MF_01200"/>
    </source>
</evidence>
<accession>A0A9D8KCT1</accession>
<comment type="pathway">
    <text evidence="2 9 12">Pyrimidine metabolism; UMP biosynthesis via de novo pathway; UMP from orotate: step 2/2.</text>
</comment>
<feature type="binding site" evidence="9 11">
    <location>
        <position position="18"/>
    </location>
    <ligand>
        <name>substrate</name>
    </ligand>
</feature>
<dbReference type="EMBL" id="JAFGIX010000003">
    <property type="protein sequence ID" value="MBN1571752.1"/>
    <property type="molecule type" value="Genomic_DNA"/>
</dbReference>
<feature type="binding site" evidence="9 11">
    <location>
        <position position="217"/>
    </location>
    <ligand>
        <name>substrate</name>
    </ligand>
</feature>
<evidence type="ECO:0000313" key="15">
    <source>
        <dbReference type="Proteomes" id="UP000809273"/>
    </source>
</evidence>
<feature type="active site" description="For OMPdecase activity" evidence="10">
    <location>
        <position position="69"/>
    </location>
</feature>
<proteinExistence type="inferred from homology"/>
<evidence type="ECO:0000256" key="10">
    <source>
        <dbReference type="PIRSR" id="PIRSR614732-1"/>
    </source>
</evidence>
<dbReference type="Gene3D" id="3.20.20.70">
    <property type="entry name" value="Aldolase class I"/>
    <property type="match status" value="1"/>
</dbReference>
<keyword evidence="5 9" id="KW-0665">Pyrimidine biosynthesis</keyword>
<comment type="similarity">
    <text evidence="8 9">Belongs to the OMP decarboxylase family. Type 1 subfamily.</text>
</comment>
<evidence type="ECO:0000256" key="5">
    <source>
        <dbReference type="ARBA" id="ARBA00022975"/>
    </source>
</evidence>
<name>A0A9D8KCT1_9DELT</name>
<evidence type="ECO:0000256" key="11">
    <source>
        <dbReference type="PIRSR" id="PIRSR614732-2"/>
    </source>
</evidence>
<dbReference type="EC" id="4.1.1.23" evidence="9"/>
<keyword evidence="6 9" id="KW-0456">Lyase</keyword>